<dbReference type="Proteomes" id="UP001150603">
    <property type="component" value="Unassembled WGS sequence"/>
</dbReference>
<feature type="non-terminal residue" evidence="1">
    <location>
        <position position="362"/>
    </location>
</feature>
<gene>
    <name evidence="1" type="ORF">FBU59_004874</name>
</gene>
<comment type="caution">
    <text evidence="1">The sequence shown here is derived from an EMBL/GenBank/DDBJ whole genome shotgun (WGS) entry which is preliminary data.</text>
</comment>
<evidence type="ECO:0000313" key="2">
    <source>
        <dbReference type="Proteomes" id="UP001150603"/>
    </source>
</evidence>
<protein>
    <submittedName>
        <fullName evidence="1">Uncharacterized protein</fullName>
    </submittedName>
</protein>
<organism evidence="1 2">
    <name type="scientific">Linderina macrospora</name>
    <dbReference type="NCBI Taxonomy" id="4868"/>
    <lineage>
        <taxon>Eukaryota</taxon>
        <taxon>Fungi</taxon>
        <taxon>Fungi incertae sedis</taxon>
        <taxon>Zoopagomycota</taxon>
        <taxon>Kickxellomycotina</taxon>
        <taxon>Kickxellomycetes</taxon>
        <taxon>Kickxellales</taxon>
        <taxon>Kickxellaceae</taxon>
        <taxon>Linderina</taxon>
    </lineage>
</organism>
<sequence length="362" mass="40726">MTVTLGFAEPIDEEFHSESFPSKIGGQPRWIDPQHPLNVSQATCDECQKPMALLMQLYAPEDEPIEAFHRMLYVFVCRTGSCHRASPSRCMRVFRAQLAEENTVYEEVGGAADEDDIAWAMRSSVKPAKQCVVCGMAGTKACSKCHERMYCSRDHQLADWEVGHRAQCGSGEGEGEDHARRLRNQQYPELLIVSEEEEFKDKNDDFDDEDDGSDSESEDEIQPEDGAMVPVTNEKAVDSEVDVDKAFLMFQRRIQQNSDQVIRYARAPGAEPGQPLYVSDAGIPEDVPGCELCGAQREFEFQIMPQMLNFLGLKADDPTSIDWGTLLVYSCPNSCDVKDAQYAREVIYRQHFSSQGIGDKYM</sequence>
<dbReference type="EMBL" id="JANBPW010003663">
    <property type="protein sequence ID" value="KAJ1937028.1"/>
    <property type="molecule type" value="Genomic_DNA"/>
</dbReference>
<reference evidence="1" key="1">
    <citation type="submission" date="2022-07" db="EMBL/GenBank/DDBJ databases">
        <title>Phylogenomic reconstructions and comparative analyses of Kickxellomycotina fungi.</title>
        <authorList>
            <person name="Reynolds N.K."/>
            <person name="Stajich J.E."/>
            <person name="Barry K."/>
            <person name="Grigoriev I.V."/>
            <person name="Crous P."/>
            <person name="Smith M.E."/>
        </authorList>
    </citation>
    <scope>NUCLEOTIDE SEQUENCE</scope>
    <source>
        <strain evidence="1">NRRL 5244</strain>
    </source>
</reference>
<proteinExistence type="predicted"/>
<accession>A0ACC1J4J6</accession>
<name>A0ACC1J4J6_9FUNG</name>
<evidence type="ECO:0000313" key="1">
    <source>
        <dbReference type="EMBL" id="KAJ1937028.1"/>
    </source>
</evidence>
<keyword evidence="2" id="KW-1185">Reference proteome</keyword>